<keyword evidence="2" id="KW-0812">Transmembrane</keyword>
<accession>A0A7S3LJF2</accession>
<feature type="compositionally biased region" description="Acidic residues" evidence="1">
    <location>
        <begin position="19"/>
        <end position="32"/>
    </location>
</feature>
<feature type="compositionally biased region" description="Polar residues" evidence="1">
    <location>
        <begin position="1"/>
        <end position="13"/>
    </location>
</feature>
<sequence>MTDSPTQSSSVENTLDAVAVDDEVAIPVDENETPASPARTPRSANRSRSENPMHVSQLSNDNREQDAPVAVSFGGYFDHPATRQMAFTLIILSIIGAVLVVARNAYRLAVLSPLGLSEIEPDNETSTDVSEPVTLERTDITAADIANVVVGLLIGLSIPFCGFFGARTKHVGWIITFYYFAMIVGVYASTTVILGEIAPGRFSPNFKRCNRGEDCYRTYLFMESLWAITYLLAGFAANRLQKKISYLEDLINRADNAKVFEDVPDAQVLRILENVREEDQLTPLAEHYVPPRIPTNNRRTTRKLL</sequence>
<feature type="transmembrane region" description="Helical" evidence="2">
    <location>
        <begin position="177"/>
        <end position="198"/>
    </location>
</feature>
<evidence type="ECO:0000313" key="3">
    <source>
        <dbReference type="EMBL" id="CAE0433196.1"/>
    </source>
</evidence>
<gene>
    <name evidence="3" type="ORF">ASTO00021_LOCUS3517</name>
</gene>
<protein>
    <submittedName>
        <fullName evidence="3">Uncharacterized protein</fullName>
    </submittedName>
</protein>
<organism evidence="3">
    <name type="scientific">Aplanochytrium stocchinoi</name>
    <dbReference type="NCBI Taxonomy" id="215587"/>
    <lineage>
        <taxon>Eukaryota</taxon>
        <taxon>Sar</taxon>
        <taxon>Stramenopiles</taxon>
        <taxon>Bigyra</taxon>
        <taxon>Labyrinthulomycetes</taxon>
        <taxon>Thraustochytrida</taxon>
        <taxon>Thraustochytriidae</taxon>
        <taxon>Aplanochytrium</taxon>
    </lineage>
</organism>
<proteinExistence type="predicted"/>
<feature type="region of interest" description="Disordered" evidence="1">
    <location>
        <begin position="1"/>
        <end position="64"/>
    </location>
</feature>
<evidence type="ECO:0000256" key="1">
    <source>
        <dbReference type="SAM" id="MobiDB-lite"/>
    </source>
</evidence>
<feature type="transmembrane region" description="Helical" evidence="2">
    <location>
        <begin position="218"/>
        <end position="237"/>
    </location>
</feature>
<name>A0A7S3LJF2_9STRA</name>
<dbReference type="AlphaFoldDB" id="A0A7S3LJF2"/>
<keyword evidence="2" id="KW-0472">Membrane</keyword>
<feature type="transmembrane region" description="Helical" evidence="2">
    <location>
        <begin position="145"/>
        <end position="165"/>
    </location>
</feature>
<dbReference type="EMBL" id="HBIN01004925">
    <property type="protein sequence ID" value="CAE0433196.1"/>
    <property type="molecule type" value="Transcribed_RNA"/>
</dbReference>
<keyword evidence="2" id="KW-1133">Transmembrane helix</keyword>
<reference evidence="3" key="1">
    <citation type="submission" date="2021-01" db="EMBL/GenBank/DDBJ databases">
        <authorList>
            <person name="Corre E."/>
            <person name="Pelletier E."/>
            <person name="Niang G."/>
            <person name="Scheremetjew M."/>
            <person name="Finn R."/>
            <person name="Kale V."/>
            <person name="Holt S."/>
            <person name="Cochrane G."/>
            <person name="Meng A."/>
            <person name="Brown T."/>
            <person name="Cohen L."/>
        </authorList>
    </citation>
    <scope>NUCLEOTIDE SEQUENCE</scope>
    <source>
        <strain evidence="3">GSBS06</strain>
    </source>
</reference>
<feature type="transmembrane region" description="Helical" evidence="2">
    <location>
        <begin position="86"/>
        <end position="106"/>
    </location>
</feature>
<evidence type="ECO:0000256" key="2">
    <source>
        <dbReference type="SAM" id="Phobius"/>
    </source>
</evidence>